<comment type="caution">
    <text evidence="1">The sequence shown here is derived from an EMBL/GenBank/DDBJ whole genome shotgun (WGS) entry which is preliminary data.</text>
</comment>
<sequence>MEASSLKRYLERLCDDMGWVYAIFWKLDHRPPQSLTWEEGYFALPQTRNEAPVSETKYLISFGKDFVAEGNDADYSDAFTLAQVSSTKHKVGEGLLGQVVYTNCPRVISLDNDAASCSMEVPFAPDVSLPFHSTKTILLVPVHPHGVLQLGSFEEVAEDAAIAAHVRENFLAQCANDSQRDDPDAQTVPFHVEVTYDTLPEGIREVNPGNKVTMSQLDISEEASLFEIFPFPNDLMDADTGNSLEDVNFWISCPEEQFPSLFRGCGSANSNDSSSAGQHPCDNEIIKKDSGHDVCSPISNGAIGSTFSFPPGCELHKALGPAFMEQEQKEKTASESFVSSGNLSSISYLHDETNLLGDSNSLTPCIMREKEESFSETGVTSLSEMPDASSVSDLYDVKPSIPLLTQIPNAFGQSSGHSLVIKKPLDNEPLPHVPMRRLNKQSTGSRKRARAWENQRPRPRDRQLIQERLKELRELVPKGAKCSIDSLLDQTIKHMNFLGRVIKQAEKLAKIAMIKETKQNSDSSDDDSHQALLFEGKIETFPIAVEDLSQPGHMLIKMKCNEHGLFLEMAEVISRLPLTILKGLLEIHANDTWACFVVEVTKGFHKMDIFWSLMQLLQLVKGHQCCKV</sequence>
<evidence type="ECO:0000313" key="1">
    <source>
        <dbReference type="EMBL" id="KAI4341847.1"/>
    </source>
</evidence>
<reference evidence="2" key="1">
    <citation type="journal article" date="2023" name="Front. Plant Sci.">
        <title>Chromosomal-level genome assembly of Melastoma candidum provides insights into trichome evolution.</title>
        <authorList>
            <person name="Zhong Y."/>
            <person name="Wu W."/>
            <person name="Sun C."/>
            <person name="Zou P."/>
            <person name="Liu Y."/>
            <person name="Dai S."/>
            <person name="Zhou R."/>
        </authorList>
    </citation>
    <scope>NUCLEOTIDE SEQUENCE [LARGE SCALE GENOMIC DNA]</scope>
</reference>
<proteinExistence type="predicted"/>
<keyword evidence="2" id="KW-1185">Reference proteome</keyword>
<name>A0ACB9NYW7_9MYRT</name>
<organism evidence="1 2">
    <name type="scientific">Melastoma candidum</name>
    <dbReference type="NCBI Taxonomy" id="119954"/>
    <lineage>
        <taxon>Eukaryota</taxon>
        <taxon>Viridiplantae</taxon>
        <taxon>Streptophyta</taxon>
        <taxon>Embryophyta</taxon>
        <taxon>Tracheophyta</taxon>
        <taxon>Spermatophyta</taxon>
        <taxon>Magnoliopsida</taxon>
        <taxon>eudicotyledons</taxon>
        <taxon>Gunneridae</taxon>
        <taxon>Pentapetalae</taxon>
        <taxon>rosids</taxon>
        <taxon>malvids</taxon>
        <taxon>Myrtales</taxon>
        <taxon>Melastomataceae</taxon>
        <taxon>Melastomatoideae</taxon>
        <taxon>Melastomateae</taxon>
        <taxon>Melastoma</taxon>
    </lineage>
</organism>
<evidence type="ECO:0000313" key="2">
    <source>
        <dbReference type="Proteomes" id="UP001057402"/>
    </source>
</evidence>
<dbReference type="EMBL" id="CM042886">
    <property type="protein sequence ID" value="KAI4341847.1"/>
    <property type="molecule type" value="Genomic_DNA"/>
</dbReference>
<protein>
    <submittedName>
        <fullName evidence="1">Uncharacterized protein</fullName>
    </submittedName>
</protein>
<gene>
    <name evidence="1" type="ORF">MLD38_026521</name>
</gene>
<dbReference type="Proteomes" id="UP001057402">
    <property type="component" value="Chromosome 7"/>
</dbReference>
<accession>A0ACB9NYW7</accession>